<sequence>MNKPDLQKLADVRGIKYDDSTTVEELEQKLMADATAPKKEAQASSKPQPQRKGEQTRVSNTPPAKTEAQASDFDVNKMYTEGELFSLGIVALVILSHERGIHQNDFQGDPTIPRPWVEANLAWQKQHPQGVAKKEAKASKPSDDSAEKKLLEHELKAWNESISAFQQQEEEFVKQLVEVRRKLKYAREQKKAVEQALQPYSRDAKKGPRDPVDVVAQATVSGVSSFVKTLRSKET</sequence>
<organism evidence="2 3">
    <name type="scientific">candidate division WWE3 bacterium CG10_big_fil_rev_8_21_14_0_10_32_10</name>
    <dbReference type="NCBI Taxonomy" id="1975090"/>
    <lineage>
        <taxon>Bacteria</taxon>
        <taxon>Katanobacteria</taxon>
    </lineage>
</organism>
<evidence type="ECO:0000313" key="3">
    <source>
        <dbReference type="Proteomes" id="UP000230214"/>
    </source>
</evidence>
<protein>
    <submittedName>
        <fullName evidence="2">Uncharacterized protein</fullName>
    </submittedName>
</protein>
<comment type="caution">
    <text evidence="2">The sequence shown here is derived from an EMBL/GenBank/DDBJ whole genome shotgun (WGS) entry which is preliminary data.</text>
</comment>
<dbReference type="AlphaFoldDB" id="A0A2H0R9S4"/>
<gene>
    <name evidence="2" type="ORF">COV24_03670</name>
</gene>
<feature type="compositionally biased region" description="Basic and acidic residues" evidence="1">
    <location>
        <begin position="28"/>
        <end position="41"/>
    </location>
</feature>
<feature type="compositionally biased region" description="Basic and acidic residues" evidence="1">
    <location>
        <begin position="132"/>
        <end position="148"/>
    </location>
</feature>
<feature type="region of interest" description="Disordered" evidence="1">
    <location>
        <begin position="187"/>
        <end position="211"/>
    </location>
</feature>
<evidence type="ECO:0000313" key="2">
    <source>
        <dbReference type="EMBL" id="PIR43263.1"/>
    </source>
</evidence>
<feature type="region of interest" description="Disordered" evidence="1">
    <location>
        <begin position="125"/>
        <end position="148"/>
    </location>
</feature>
<accession>A0A2H0R9S4</accession>
<feature type="compositionally biased region" description="Basic and acidic residues" evidence="1">
    <location>
        <begin position="202"/>
        <end position="211"/>
    </location>
</feature>
<dbReference type="EMBL" id="PCXU01000030">
    <property type="protein sequence ID" value="PIR43263.1"/>
    <property type="molecule type" value="Genomic_DNA"/>
</dbReference>
<name>A0A2H0R9S4_UNCKA</name>
<reference evidence="2 3" key="1">
    <citation type="submission" date="2017-09" db="EMBL/GenBank/DDBJ databases">
        <title>Depth-based differentiation of microbial function through sediment-hosted aquifers and enrichment of novel symbionts in the deep terrestrial subsurface.</title>
        <authorList>
            <person name="Probst A.J."/>
            <person name="Ladd B."/>
            <person name="Jarett J.K."/>
            <person name="Geller-Mcgrath D.E."/>
            <person name="Sieber C.M."/>
            <person name="Emerson J.B."/>
            <person name="Anantharaman K."/>
            <person name="Thomas B.C."/>
            <person name="Malmstrom R."/>
            <person name="Stieglmeier M."/>
            <person name="Klingl A."/>
            <person name="Woyke T."/>
            <person name="Ryan C.M."/>
            <person name="Banfield J.F."/>
        </authorList>
    </citation>
    <scope>NUCLEOTIDE SEQUENCE [LARGE SCALE GENOMIC DNA]</scope>
    <source>
        <strain evidence="2">CG10_big_fil_rev_8_21_14_0_10_32_10</strain>
    </source>
</reference>
<proteinExistence type="predicted"/>
<feature type="region of interest" description="Disordered" evidence="1">
    <location>
        <begin position="28"/>
        <end position="72"/>
    </location>
</feature>
<evidence type="ECO:0000256" key="1">
    <source>
        <dbReference type="SAM" id="MobiDB-lite"/>
    </source>
</evidence>
<dbReference type="Proteomes" id="UP000230214">
    <property type="component" value="Unassembled WGS sequence"/>
</dbReference>